<keyword evidence="3" id="KW-0479">Metal-binding</keyword>
<protein>
    <recommendedName>
        <fullName evidence="6">Extradiol ring-cleavage dioxygenase class III enzyme subunit B domain-containing protein</fullName>
    </recommendedName>
</protein>
<proteinExistence type="inferred from homology"/>
<dbReference type="PANTHER" id="PTHR30096:SF1">
    <property type="entry name" value="AROMATIC RING-OPENING DIOXYGENASE FAMILY PROTEIN (AFU_ORTHOLOGUE AFUA_7G00640)"/>
    <property type="match status" value="1"/>
</dbReference>
<gene>
    <name evidence="7" type="ORF">Sste5346_002405</name>
</gene>
<evidence type="ECO:0000313" key="7">
    <source>
        <dbReference type="EMBL" id="KAL1900680.1"/>
    </source>
</evidence>
<dbReference type="CDD" id="cd07363">
    <property type="entry name" value="45_DOPA_Dioxygenase"/>
    <property type="match status" value="1"/>
</dbReference>
<dbReference type="Gene3D" id="3.40.830.10">
    <property type="entry name" value="LigB-like"/>
    <property type="match status" value="1"/>
</dbReference>
<keyword evidence="8" id="KW-1185">Reference proteome</keyword>
<evidence type="ECO:0000259" key="6">
    <source>
        <dbReference type="Pfam" id="PF02900"/>
    </source>
</evidence>
<comment type="similarity">
    <text evidence="2">Belongs to the DODA-type extradiol aromatic ring-opening dioxygenase family.</text>
</comment>
<comment type="cofactor">
    <cofactor evidence="1">
        <name>Zn(2+)</name>
        <dbReference type="ChEBI" id="CHEBI:29105"/>
    </cofactor>
</comment>
<evidence type="ECO:0000256" key="3">
    <source>
        <dbReference type="ARBA" id="ARBA00022723"/>
    </source>
</evidence>
<dbReference type="SUPFAM" id="SSF53213">
    <property type="entry name" value="LigB-like"/>
    <property type="match status" value="1"/>
</dbReference>
<reference evidence="7 8" key="1">
    <citation type="journal article" date="2024" name="IMA Fungus">
        <title>IMA Genome - F19 : A genome assembly and annotation guide to empower mycologists, including annotated draft genome sequences of Ceratocystis pirilliformis, Diaporthe australafricana, Fusarium ophioides, Paecilomyces lecythidis, and Sporothrix stenoceras.</title>
        <authorList>
            <person name="Aylward J."/>
            <person name="Wilson A.M."/>
            <person name="Visagie C.M."/>
            <person name="Spraker J."/>
            <person name="Barnes I."/>
            <person name="Buitendag C."/>
            <person name="Ceriani C."/>
            <person name="Del Mar Angel L."/>
            <person name="du Plessis D."/>
            <person name="Fuchs T."/>
            <person name="Gasser K."/>
            <person name="Kramer D."/>
            <person name="Li W."/>
            <person name="Munsamy K."/>
            <person name="Piso A."/>
            <person name="Price J.L."/>
            <person name="Sonnekus B."/>
            <person name="Thomas C."/>
            <person name="van der Nest A."/>
            <person name="van Dijk A."/>
            <person name="van Heerden A."/>
            <person name="van Vuuren N."/>
            <person name="Yilmaz N."/>
            <person name="Duong T.A."/>
            <person name="van der Merwe N.A."/>
            <person name="Wingfield M.J."/>
            <person name="Wingfield B.D."/>
        </authorList>
    </citation>
    <scope>NUCLEOTIDE SEQUENCE [LARGE SCALE GENOMIC DNA]</scope>
    <source>
        <strain evidence="7 8">CMW 5346</strain>
    </source>
</reference>
<evidence type="ECO:0000313" key="8">
    <source>
        <dbReference type="Proteomes" id="UP001583186"/>
    </source>
</evidence>
<dbReference type="InterPro" id="IPR014436">
    <property type="entry name" value="Extradiol_dOase_DODA"/>
</dbReference>
<dbReference type="PANTHER" id="PTHR30096">
    <property type="entry name" value="4,5-DOPA DIOXYGENASE EXTRADIOL-LIKE PROTEIN"/>
    <property type="match status" value="1"/>
</dbReference>
<evidence type="ECO:0000256" key="2">
    <source>
        <dbReference type="ARBA" id="ARBA00007581"/>
    </source>
</evidence>
<dbReference type="PIRSF" id="PIRSF006157">
    <property type="entry name" value="Doxgns_DODA"/>
    <property type="match status" value="1"/>
</dbReference>
<keyword evidence="4" id="KW-0862">Zinc</keyword>
<comment type="caution">
    <text evidence="7">The sequence shown here is derived from an EMBL/GenBank/DDBJ whole genome shotgun (WGS) entry which is preliminary data.</text>
</comment>
<dbReference type="Proteomes" id="UP001583186">
    <property type="component" value="Unassembled WGS sequence"/>
</dbReference>
<evidence type="ECO:0000256" key="5">
    <source>
        <dbReference type="ARBA" id="ARBA00023002"/>
    </source>
</evidence>
<dbReference type="Pfam" id="PF02900">
    <property type="entry name" value="LigB"/>
    <property type="match status" value="1"/>
</dbReference>
<keyword evidence="5" id="KW-0560">Oxidoreductase</keyword>
<evidence type="ECO:0000256" key="4">
    <source>
        <dbReference type="ARBA" id="ARBA00022833"/>
    </source>
</evidence>
<feature type="domain" description="Extradiol ring-cleavage dioxygenase class III enzyme subunit B" evidence="6">
    <location>
        <begin position="4"/>
        <end position="211"/>
    </location>
</feature>
<sequence>MGAHWEAMGDRIEVAMNPNPGKNPVAYVAKEKYEKFKLTADLPMGNRVIGMLRDSGLDAHPNPDFDFIHDTYLVLIRMFPKQKTNIPVVIVSANARMDPHLHTRIGAVIRPLRYEDVLIIGSGGAVHNLYRNNWMQMVLWRDNLAMPFAPQDCMLEFRQAVYDAFTMNRGPAVRRAVTRLMKHPLFRQAHGTDEHFIPACYVAGAAGDKEDKEMDNVFLGECWELVNMANSQFQLGSWE</sequence>
<dbReference type="InterPro" id="IPR004183">
    <property type="entry name" value="Xdiol_dOase_suB"/>
</dbReference>
<name>A0ABR3ZJT4_9PEZI</name>
<evidence type="ECO:0000256" key="1">
    <source>
        <dbReference type="ARBA" id="ARBA00001947"/>
    </source>
</evidence>
<accession>A0ABR3ZJT4</accession>
<organism evidence="7 8">
    <name type="scientific">Sporothrix stenoceras</name>
    <dbReference type="NCBI Taxonomy" id="5173"/>
    <lineage>
        <taxon>Eukaryota</taxon>
        <taxon>Fungi</taxon>
        <taxon>Dikarya</taxon>
        <taxon>Ascomycota</taxon>
        <taxon>Pezizomycotina</taxon>
        <taxon>Sordariomycetes</taxon>
        <taxon>Sordariomycetidae</taxon>
        <taxon>Ophiostomatales</taxon>
        <taxon>Ophiostomataceae</taxon>
        <taxon>Sporothrix</taxon>
    </lineage>
</organism>
<dbReference type="EMBL" id="JAWCUI010000009">
    <property type="protein sequence ID" value="KAL1900680.1"/>
    <property type="molecule type" value="Genomic_DNA"/>
</dbReference>